<reference evidence="2" key="1">
    <citation type="submission" date="2022-03" db="EMBL/GenBank/DDBJ databases">
        <authorList>
            <person name="Sayadi A."/>
        </authorList>
    </citation>
    <scope>NUCLEOTIDE SEQUENCE</scope>
</reference>
<accession>A0A9P0JPH2</accession>
<proteinExistence type="predicted"/>
<protein>
    <submittedName>
        <fullName evidence="2">Uncharacterized protein</fullName>
    </submittedName>
</protein>
<dbReference type="AlphaFoldDB" id="A0A9P0JPH2"/>
<dbReference type="OrthoDB" id="346907at2759"/>
<name>A0A9P0JPH2_ACAOB</name>
<keyword evidence="3" id="KW-1185">Reference proteome</keyword>
<organism evidence="2 3">
    <name type="scientific">Acanthoscelides obtectus</name>
    <name type="common">Bean weevil</name>
    <name type="synonym">Bruchus obtectus</name>
    <dbReference type="NCBI Taxonomy" id="200917"/>
    <lineage>
        <taxon>Eukaryota</taxon>
        <taxon>Metazoa</taxon>
        <taxon>Ecdysozoa</taxon>
        <taxon>Arthropoda</taxon>
        <taxon>Hexapoda</taxon>
        <taxon>Insecta</taxon>
        <taxon>Pterygota</taxon>
        <taxon>Neoptera</taxon>
        <taxon>Endopterygota</taxon>
        <taxon>Coleoptera</taxon>
        <taxon>Polyphaga</taxon>
        <taxon>Cucujiformia</taxon>
        <taxon>Chrysomeloidea</taxon>
        <taxon>Chrysomelidae</taxon>
        <taxon>Bruchinae</taxon>
        <taxon>Bruchini</taxon>
        <taxon>Acanthoscelides</taxon>
    </lineage>
</organism>
<feature type="region of interest" description="Disordered" evidence="1">
    <location>
        <begin position="1"/>
        <end position="33"/>
    </location>
</feature>
<sequence length="33" mass="3691">MLEVQHSQSLGNSRRSGMSTRSQLRAELESDSL</sequence>
<feature type="compositionally biased region" description="Polar residues" evidence="1">
    <location>
        <begin position="1"/>
        <end position="23"/>
    </location>
</feature>
<evidence type="ECO:0000256" key="1">
    <source>
        <dbReference type="SAM" id="MobiDB-lite"/>
    </source>
</evidence>
<comment type="caution">
    <text evidence="2">The sequence shown here is derived from an EMBL/GenBank/DDBJ whole genome shotgun (WGS) entry which is preliminary data.</text>
</comment>
<dbReference type="Proteomes" id="UP001152888">
    <property type="component" value="Unassembled WGS sequence"/>
</dbReference>
<dbReference type="EMBL" id="CAKOFQ010006664">
    <property type="protein sequence ID" value="CAH1956303.1"/>
    <property type="molecule type" value="Genomic_DNA"/>
</dbReference>
<gene>
    <name evidence="2" type="ORF">ACAOBT_LOCUS1492</name>
</gene>
<feature type="compositionally biased region" description="Basic and acidic residues" evidence="1">
    <location>
        <begin position="24"/>
        <end position="33"/>
    </location>
</feature>
<evidence type="ECO:0000313" key="2">
    <source>
        <dbReference type="EMBL" id="CAH1956303.1"/>
    </source>
</evidence>
<evidence type="ECO:0000313" key="3">
    <source>
        <dbReference type="Proteomes" id="UP001152888"/>
    </source>
</evidence>